<organism evidence="2 3">
    <name type="scientific">Pseudonocardia kunmingensis</name>
    <dbReference type="NCBI Taxonomy" id="630975"/>
    <lineage>
        <taxon>Bacteria</taxon>
        <taxon>Bacillati</taxon>
        <taxon>Actinomycetota</taxon>
        <taxon>Actinomycetes</taxon>
        <taxon>Pseudonocardiales</taxon>
        <taxon>Pseudonocardiaceae</taxon>
        <taxon>Pseudonocardia</taxon>
    </lineage>
</organism>
<feature type="chain" id="PRO_5021766115" evidence="1">
    <location>
        <begin position="28"/>
        <end position="457"/>
    </location>
</feature>
<name>A0A543DR92_9PSEU</name>
<dbReference type="PROSITE" id="PS51257">
    <property type="entry name" value="PROKAR_LIPOPROTEIN"/>
    <property type="match status" value="1"/>
</dbReference>
<dbReference type="RefSeq" id="WP_246106654.1">
    <property type="nucleotide sequence ID" value="NZ_VFPA01000002.1"/>
</dbReference>
<evidence type="ECO:0000256" key="1">
    <source>
        <dbReference type="SAM" id="SignalP"/>
    </source>
</evidence>
<feature type="signal peptide" evidence="1">
    <location>
        <begin position="1"/>
        <end position="27"/>
    </location>
</feature>
<dbReference type="PANTHER" id="PTHR43649">
    <property type="entry name" value="ARABINOSE-BINDING PROTEIN-RELATED"/>
    <property type="match status" value="1"/>
</dbReference>
<dbReference type="InterPro" id="IPR050490">
    <property type="entry name" value="Bact_solute-bd_prot1"/>
</dbReference>
<dbReference type="CDD" id="cd14748">
    <property type="entry name" value="PBP2_UgpB"/>
    <property type="match status" value="1"/>
</dbReference>
<dbReference type="SUPFAM" id="SSF53850">
    <property type="entry name" value="Periplasmic binding protein-like II"/>
    <property type="match status" value="1"/>
</dbReference>
<dbReference type="Proteomes" id="UP000315677">
    <property type="component" value="Unassembled WGS sequence"/>
</dbReference>
<keyword evidence="3" id="KW-1185">Reference proteome</keyword>
<proteinExistence type="predicted"/>
<evidence type="ECO:0000313" key="2">
    <source>
        <dbReference type="EMBL" id="TQM11809.1"/>
    </source>
</evidence>
<keyword evidence="1" id="KW-0732">Signal</keyword>
<gene>
    <name evidence="2" type="ORF">FB558_4381</name>
</gene>
<dbReference type="Pfam" id="PF13416">
    <property type="entry name" value="SBP_bac_8"/>
    <property type="match status" value="1"/>
</dbReference>
<dbReference type="Gene3D" id="3.40.190.10">
    <property type="entry name" value="Periplasmic binding protein-like II"/>
    <property type="match status" value="2"/>
</dbReference>
<dbReference type="InterPro" id="IPR006059">
    <property type="entry name" value="SBP"/>
</dbReference>
<reference evidence="2 3" key="1">
    <citation type="submission" date="2019-06" db="EMBL/GenBank/DDBJ databases">
        <title>Sequencing the genomes of 1000 actinobacteria strains.</title>
        <authorList>
            <person name="Klenk H.-P."/>
        </authorList>
    </citation>
    <scope>NUCLEOTIDE SEQUENCE [LARGE SCALE GENOMIC DNA]</scope>
    <source>
        <strain evidence="2 3">DSM 45301</strain>
    </source>
</reference>
<accession>A0A543DR92</accession>
<dbReference type="AlphaFoldDB" id="A0A543DR92"/>
<evidence type="ECO:0000313" key="3">
    <source>
        <dbReference type="Proteomes" id="UP000315677"/>
    </source>
</evidence>
<comment type="caution">
    <text evidence="2">The sequence shown here is derived from an EMBL/GenBank/DDBJ whole genome shotgun (WGS) entry which is preliminary data.</text>
</comment>
<dbReference type="EMBL" id="VFPA01000002">
    <property type="protein sequence ID" value="TQM11809.1"/>
    <property type="molecule type" value="Genomic_DNA"/>
</dbReference>
<dbReference type="PANTHER" id="PTHR43649:SF30">
    <property type="entry name" value="ABC TRANSPORTER SUBSTRATE-BINDING PROTEIN"/>
    <property type="match status" value="1"/>
</dbReference>
<sequence>MPIPRVPVLLAAAVLLAGCGVGGSAPAGAPAPAQPAPELAPDQQVAITFESYNFGQAGAWSETFTALLDRFHAEHPNITVTAQKPQGTSSNPAADAVSSVQTQAATGNAPDVVQLGFSDLGFTVGQLGAKPLEDLFGDDVAQNFGGTHPYAPAAARLATLEGRTYGVPFVLSTPVLYYNASLFTAAGLDPARPPATWAEVAAAAQQIKAATGKEGAYADCVTTVAKDWCLQSIIRSGGGRVLSEDRTTLLYAEPPAVEAVSVLADMVASGASPKFSQQQAVEAFARGDLAMILESSSMQGTFGRGAQGAGWELRGAATPSFGDAPAVPTNSGAALYVLADDPARQRAGWELIEFLTSDAAFTEIAQNIGYLPLRTGLVDDPAALQEWAAANPTTAINIDQLERMEPWVSFPGDDYLQIRDGMMDAVEEVVLQGADPQATLRAAAERGQALIPAGGDR</sequence>
<protein>
    <submittedName>
        <fullName evidence="2">Carbohydrate ABC transporter substrate-binding protein (CUT1 family)</fullName>
    </submittedName>
</protein>